<name>A0A4Y5JU67_9CAUD</name>
<reference evidence="2" key="1">
    <citation type="journal article" date="2020" name="bioRxiv">
        <title>Integrative omics analysis of Pseudomonas aeruginosa virus PA5oct highlights the molecular complexity of jumbo phages.</title>
        <authorList>
            <person name="Lood C."/>
            <person name="Danis-Wlodarczyk K."/>
            <person name="Blasdel B.G."/>
            <person name="Jang H.B."/>
            <person name="Vandenheuvel D."/>
            <person name="Briers Y."/>
            <person name="Noben J.-P."/>
            <person name="van Noort V."/>
            <person name="Drulis-Kawa Z."/>
            <person name="Lavigne R."/>
        </authorList>
    </citation>
    <scope>NUCLEOTIDE SEQUENCE [LARGE SCALE GENOMIC DNA]</scope>
</reference>
<evidence type="ECO:0000313" key="2">
    <source>
        <dbReference type="Proteomes" id="UP000316733"/>
    </source>
</evidence>
<sequence>MKKLSMCDFAKWKANYYSTNKSGQPLRLGQAFINEFSEQGDMPQPNLYYEEDNATAELIILEKYIIY</sequence>
<keyword evidence="2" id="KW-1185">Reference proteome</keyword>
<evidence type="ECO:0000313" key="1">
    <source>
        <dbReference type="EMBL" id="QCG75955.1"/>
    </source>
</evidence>
<gene>
    <name evidence="1" type="ORF">EST35_0073</name>
</gene>
<proteinExistence type="predicted"/>
<dbReference type="EMBL" id="MK797984">
    <property type="protein sequence ID" value="QCG75955.1"/>
    <property type="molecule type" value="Genomic_DNA"/>
</dbReference>
<accession>A0A4Y5JU67</accession>
<dbReference type="Proteomes" id="UP000316733">
    <property type="component" value="Segment"/>
</dbReference>
<organism evidence="1 2">
    <name type="scientific">Pseudomonas phage vB_PaeM_PA5oct</name>
    <dbReference type="NCBI Taxonomy" id="2163605"/>
    <lineage>
        <taxon>Viruses</taxon>
        <taxon>Duplodnaviria</taxon>
        <taxon>Heunggongvirae</taxon>
        <taxon>Uroviricota</taxon>
        <taxon>Caudoviricetes</taxon>
        <taxon>Arenbergviridae</taxon>
        <taxon>Wroclawvirus</taxon>
        <taxon>Wroclawvirus PA5oct</taxon>
    </lineage>
</organism>
<protein>
    <submittedName>
        <fullName evidence="1">Uncharacterized protein</fullName>
    </submittedName>
</protein>